<protein>
    <submittedName>
        <fullName evidence="1">DUF6474 family protein</fullName>
    </submittedName>
</protein>
<keyword evidence="2" id="KW-1185">Reference proteome</keyword>
<dbReference type="InterPro" id="IPR045522">
    <property type="entry name" value="DUF6474"/>
</dbReference>
<evidence type="ECO:0000313" key="1">
    <source>
        <dbReference type="EMBL" id="MEJ2886724.1"/>
    </source>
</evidence>
<comment type="caution">
    <text evidence="1">The sequence shown here is derived from an EMBL/GenBank/DDBJ whole genome shotgun (WGS) entry which is preliminary data.</text>
</comment>
<dbReference type="EMBL" id="JBBEGL010000002">
    <property type="protein sequence ID" value="MEJ2886724.1"/>
    <property type="molecule type" value="Genomic_DNA"/>
</dbReference>
<dbReference type="Proteomes" id="UP001370100">
    <property type="component" value="Unassembled WGS sequence"/>
</dbReference>
<gene>
    <name evidence="1" type="ORF">WCD41_09710</name>
</gene>
<organism evidence="1 2">
    <name type="scientific">Actinomycetospora aeridis</name>
    <dbReference type="NCBI Taxonomy" id="3129231"/>
    <lineage>
        <taxon>Bacteria</taxon>
        <taxon>Bacillati</taxon>
        <taxon>Actinomycetota</taxon>
        <taxon>Actinomycetes</taxon>
        <taxon>Pseudonocardiales</taxon>
        <taxon>Pseudonocardiaceae</taxon>
        <taxon>Actinomycetospora</taxon>
    </lineage>
</organism>
<dbReference type="RefSeq" id="WP_337713188.1">
    <property type="nucleotide sequence ID" value="NZ_JBBEGL010000002.1"/>
</dbReference>
<sequence>MGLLRRRERPATEADAMEVGDDVYVVSRKAADLAVKAQKERRRAALADRHLAETQEATLLGDKKALKAAKKRQRSEETEVDKDDGLDGLDPWTGAKVKRYIGIARIVVPIVAPIVYQGVGMARDRWDAHRARQLGVAPDELGEFTGRGAALYARVHNIALSVQDLRTRHGGGDSTRSSEIRAFVEDAEQRLSDLESAVRAAEQMPASRRRSAHVAVAGELERIEDRLLALWGVGGTPRAAVGGARPGPDAR</sequence>
<evidence type="ECO:0000313" key="2">
    <source>
        <dbReference type="Proteomes" id="UP001370100"/>
    </source>
</evidence>
<accession>A0ABU8N435</accession>
<reference evidence="1 2" key="1">
    <citation type="submission" date="2024-03" db="EMBL/GenBank/DDBJ databases">
        <title>Actinomycetospora sp. OC33-EN06, a novel actinomycete isolated from wild orchid (Aerides multiflora).</title>
        <authorList>
            <person name="Suriyachadkun C."/>
        </authorList>
    </citation>
    <scope>NUCLEOTIDE SEQUENCE [LARGE SCALE GENOMIC DNA]</scope>
    <source>
        <strain evidence="1 2">OC33-EN06</strain>
    </source>
</reference>
<name>A0ABU8N435_9PSEU</name>
<proteinExistence type="predicted"/>
<dbReference type="Pfam" id="PF20079">
    <property type="entry name" value="DUF6474"/>
    <property type="match status" value="1"/>
</dbReference>